<reference evidence="1 2" key="1">
    <citation type="submission" date="2013-01" db="EMBL/GenBank/DDBJ databases">
        <authorList>
            <person name="Harkins D.M."/>
            <person name="Durkin A.S."/>
            <person name="Brinkac L.M."/>
            <person name="Haft D.H."/>
            <person name="Selengut J.D."/>
            <person name="Sanka R."/>
            <person name="DePew J."/>
            <person name="Purushe J."/>
            <person name="Tulsiani S.M."/>
            <person name="Graham G.C."/>
            <person name="Burns M.-A."/>
            <person name="Dohnt M.F."/>
            <person name="Smythe L.D."/>
            <person name="McKay D.B."/>
            <person name="Craig S.B."/>
            <person name="Vinetz J.M."/>
            <person name="Sutton G.G."/>
            <person name="Nierman W.C."/>
            <person name="Fouts D.E."/>
        </authorList>
    </citation>
    <scope>NUCLEOTIDE SEQUENCE [LARGE SCALE GENOMIC DNA]</scope>
    <source>
        <strain evidence="1 2">LT2116</strain>
    </source>
</reference>
<proteinExistence type="predicted"/>
<evidence type="ECO:0000313" key="1">
    <source>
        <dbReference type="EMBL" id="EMF83393.1"/>
    </source>
</evidence>
<accession>M3EQQ8</accession>
<dbReference type="AlphaFoldDB" id="M3EQQ8"/>
<sequence length="74" mass="8872">MIRNRKHKDRNYIWNELYQFGSMTRLVLQRVPNPSSANRSETPEFYRAIFRERRHLSFLLCQKDQAAGTQQNAS</sequence>
<dbReference type="EMBL" id="AHOR02000013">
    <property type="protein sequence ID" value="EMF83393.1"/>
    <property type="molecule type" value="Genomic_DNA"/>
</dbReference>
<evidence type="ECO:0000313" key="2">
    <source>
        <dbReference type="Proteomes" id="UP000011770"/>
    </source>
</evidence>
<name>M3EQQ8_9LEPT</name>
<protein>
    <submittedName>
        <fullName evidence="1">Uncharacterized protein</fullName>
    </submittedName>
</protein>
<gene>
    <name evidence="1" type="ORF">LEP1GSC188_1921</name>
</gene>
<comment type="caution">
    <text evidence="1">The sequence shown here is derived from an EMBL/GenBank/DDBJ whole genome shotgun (WGS) entry which is preliminary data.</text>
</comment>
<dbReference type="Proteomes" id="UP000011770">
    <property type="component" value="Unassembled WGS sequence"/>
</dbReference>
<organism evidence="1 2">
    <name type="scientific">Leptospira weilii serovar Topaz str. LT2116</name>
    <dbReference type="NCBI Taxonomy" id="1088540"/>
    <lineage>
        <taxon>Bacteria</taxon>
        <taxon>Pseudomonadati</taxon>
        <taxon>Spirochaetota</taxon>
        <taxon>Spirochaetia</taxon>
        <taxon>Leptospirales</taxon>
        <taxon>Leptospiraceae</taxon>
        <taxon>Leptospira</taxon>
    </lineage>
</organism>